<protein>
    <submittedName>
        <fullName evidence="2">Type IV pilus biogenesis/stability protein PilW</fullName>
    </submittedName>
</protein>
<comment type="caution">
    <text evidence="2">The sequence shown here is derived from an EMBL/GenBank/DDBJ whole genome shotgun (WGS) entry which is preliminary data.</text>
</comment>
<feature type="repeat" description="TPR" evidence="1">
    <location>
        <begin position="87"/>
        <end position="120"/>
    </location>
</feature>
<keyword evidence="1" id="KW-0802">TPR repeat</keyword>
<evidence type="ECO:0000313" key="2">
    <source>
        <dbReference type="EMBL" id="GAA3993916.1"/>
    </source>
</evidence>
<dbReference type="PROSITE" id="PS50005">
    <property type="entry name" value="TPR"/>
    <property type="match status" value="2"/>
</dbReference>
<dbReference type="InterPro" id="IPR011990">
    <property type="entry name" value="TPR-like_helical_dom_sf"/>
</dbReference>
<feature type="repeat" description="TPR" evidence="1">
    <location>
        <begin position="53"/>
        <end position="86"/>
    </location>
</feature>
<dbReference type="PANTHER" id="PTHR12558">
    <property type="entry name" value="CELL DIVISION CYCLE 16,23,27"/>
    <property type="match status" value="1"/>
</dbReference>
<keyword evidence="3" id="KW-1185">Reference proteome</keyword>
<name>A0ABP7R9M7_9BURK</name>
<dbReference type="SUPFAM" id="SSF48452">
    <property type="entry name" value="TPR-like"/>
    <property type="match status" value="1"/>
</dbReference>
<dbReference type="Proteomes" id="UP001501627">
    <property type="component" value="Unassembled WGS sequence"/>
</dbReference>
<dbReference type="NCBIfam" id="TIGR02521">
    <property type="entry name" value="type_IV_pilW"/>
    <property type="match status" value="1"/>
</dbReference>
<organism evidence="2 3">
    <name type="scientific">Comamonas faecalis</name>
    <dbReference type="NCBI Taxonomy" id="1387849"/>
    <lineage>
        <taxon>Bacteria</taxon>
        <taxon>Pseudomonadati</taxon>
        <taxon>Pseudomonadota</taxon>
        <taxon>Betaproteobacteria</taxon>
        <taxon>Burkholderiales</taxon>
        <taxon>Comamonadaceae</taxon>
        <taxon>Comamonas</taxon>
    </lineage>
</organism>
<dbReference type="Gene3D" id="1.25.40.10">
    <property type="entry name" value="Tetratricopeptide repeat domain"/>
    <property type="match status" value="1"/>
</dbReference>
<gene>
    <name evidence="2" type="primary">pilW</name>
    <name evidence="2" type="ORF">GCM10022279_16820</name>
</gene>
<evidence type="ECO:0000313" key="3">
    <source>
        <dbReference type="Proteomes" id="UP001501627"/>
    </source>
</evidence>
<accession>A0ABP7R9M7</accession>
<dbReference type="Pfam" id="PF14559">
    <property type="entry name" value="TPR_19"/>
    <property type="match status" value="1"/>
</dbReference>
<proteinExistence type="predicted"/>
<dbReference type="RefSeq" id="WP_103043830.1">
    <property type="nucleotide sequence ID" value="NZ_BAABBP010000012.1"/>
</dbReference>
<dbReference type="SMART" id="SM00028">
    <property type="entry name" value="TPR"/>
    <property type="match status" value="4"/>
</dbReference>
<dbReference type="EMBL" id="BAABBP010000012">
    <property type="protein sequence ID" value="GAA3993916.1"/>
    <property type="molecule type" value="Genomic_DNA"/>
</dbReference>
<evidence type="ECO:0000256" key="1">
    <source>
        <dbReference type="PROSITE-ProRule" id="PRU00339"/>
    </source>
</evidence>
<reference evidence="3" key="1">
    <citation type="journal article" date="2019" name="Int. J. Syst. Evol. Microbiol.">
        <title>The Global Catalogue of Microorganisms (GCM) 10K type strain sequencing project: providing services to taxonomists for standard genome sequencing and annotation.</title>
        <authorList>
            <consortium name="The Broad Institute Genomics Platform"/>
            <consortium name="The Broad Institute Genome Sequencing Center for Infectious Disease"/>
            <person name="Wu L."/>
            <person name="Ma J."/>
        </authorList>
    </citation>
    <scope>NUCLEOTIDE SEQUENCE [LARGE SCALE GENOMIC DNA]</scope>
    <source>
        <strain evidence="3">JCM 17561</strain>
    </source>
</reference>
<sequence>MSRDAATHRWLLAAVLAGALAGLGGCASQIGGAGASASGQAASSSEADIQRRARLRLELAVTYLESGNLPVAMEEANQALATDPGYADAYHVRGLVYMAQQDLAHAETDLKRAQGMKPNDPDIQQNLGWLLCQRGQYAQANALFERALAAPGYLQRSRTFLSQGMCHQRAGQLAEAEQAVLHAYEIDAGNPLVGYHLASIIFARGDAQRARFYVRRINNSEAANAESLWLGVKIERALKDLVAMRQLGDQLQRRFPQSRQTLALERGAFDE</sequence>
<dbReference type="InterPro" id="IPR019734">
    <property type="entry name" value="TPR_rpt"/>
</dbReference>
<dbReference type="PROSITE" id="PS51257">
    <property type="entry name" value="PROKAR_LIPOPROTEIN"/>
    <property type="match status" value="1"/>
</dbReference>
<dbReference type="PANTHER" id="PTHR12558:SF13">
    <property type="entry name" value="CELL DIVISION CYCLE PROTEIN 27 HOMOLOG"/>
    <property type="match status" value="1"/>
</dbReference>
<dbReference type="InterPro" id="IPR013360">
    <property type="entry name" value="Pilus_4_PilW"/>
</dbReference>